<dbReference type="AlphaFoldDB" id="M8AFV5"/>
<gene>
    <name evidence="2" type="ORF">TRIUR3_29177</name>
</gene>
<sequence length="232" mass="25236">MELAGASGRCGRKHSSSAMVGSQQQRRMEQVRRGRSLSDPAARRHTGSSHGGEATRWPSGSDGRRREEHLQQGDGAGVASGGAMQRRPKPTSSMRRWMRRRLGCGMQRCRKTEGGSEEAQERPWRGALGRCSPGRWRRGQLRGGGRDAEGEGGGTWARVPRRGGGGAEDGEDDVIARIGRPGLAGRRGDGAWLRAPWQARHGACVDRACVRRRRPGGIERRTGRWGSGQGEV</sequence>
<feature type="compositionally biased region" description="Basic and acidic residues" evidence="1">
    <location>
        <begin position="110"/>
        <end position="124"/>
    </location>
</feature>
<name>M8AFV5_TRIUA</name>
<dbReference type="EMBL" id="KD119975">
    <property type="protein sequence ID" value="EMS59524.1"/>
    <property type="molecule type" value="Genomic_DNA"/>
</dbReference>
<proteinExistence type="predicted"/>
<feature type="compositionally biased region" description="Polar residues" evidence="1">
    <location>
        <begin position="16"/>
        <end position="25"/>
    </location>
</feature>
<feature type="compositionally biased region" description="Basic and acidic residues" evidence="1">
    <location>
        <begin position="62"/>
        <end position="71"/>
    </location>
</feature>
<evidence type="ECO:0000313" key="2">
    <source>
        <dbReference type="EMBL" id="EMS59524.1"/>
    </source>
</evidence>
<reference evidence="2" key="1">
    <citation type="journal article" date="2013" name="Nature">
        <title>Draft genome of the wheat A-genome progenitor Triticum urartu.</title>
        <authorList>
            <person name="Ling H.Q."/>
            <person name="Zhao S."/>
            <person name="Liu D."/>
            <person name="Wang J."/>
            <person name="Sun H."/>
            <person name="Zhang C."/>
            <person name="Fan H."/>
            <person name="Li D."/>
            <person name="Dong L."/>
            <person name="Tao Y."/>
            <person name="Gao C."/>
            <person name="Wu H."/>
            <person name="Li Y."/>
            <person name="Cui Y."/>
            <person name="Guo X."/>
            <person name="Zheng S."/>
            <person name="Wang B."/>
            <person name="Yu K."/>
            <person name="Liang Q."/>
            <person name="Yang W."/>
            <person name="Lou X."/>
            <person name="Chen J."/>
            <person name="Feng M."/>
            <person name="Jian J."/>
            <person name="Zhang X."/>
            <person name="Luo G."/>
            <person name="Jiang Y."/>
            <person name="Liu J."/>
            <person name="Wang Z."/>
            <person name="Sha Y."/>
            <person name="Zhang B."/>
            <person name="Wu H."/>
            <person name="Tang D."/>
            <person name="Shen Q."/>
            <person name="Xue P."/>
            <person name="Zou S."/>
            <person name="Wang X."/>
            <person name="Liu X."/>
            <person name="Wang F."/>
            <person name="Yang Y."/>
            <person name="An X."/>
            <person name="Dong Z."/>
            <person name="Zhang K."/>
            <person name="Zhang X."/>
            <person name="Luo M.C."/>
            <person name="Dvorak J."/>
            <person name="Tong Y."/>
            <person name="Wang J."/>
            <person name="Yang H."/>
            <person name="Li Z."/>
            <person name="Wang D."/>
            <person name="Zhang A."/>
            <person name="Wang J."/>
        </authorList>
    </citation>
    <scope>NUCLEOTIDE SEQUENCE</scope>
</reference>
<evidence type="ECO:0000256" key="1">
    <source>
        <dbReference type="SAM" id="MobiDB-lite"/>
    </source>
</evidence>
<protein>
    <submittedName>
        <fullName evidence="2">Uncharacterized protein</fullName>
    </submittedName>
</protein>
<accession>M8AFV5</accession>
<feature type="region of interest" description="Disordered" evidence="1">
    <location>
        <begin position="1"/>
        <end position="172"/>
    </location>
</feature>
<organism evidence="2">
    <name type="scientific">Triticum urartu</name>
    <name type="common">Red wild einkorn</name>
    <name type="synonym">Crithodium urartu</name>
    <dbReference type="NCBI Taxonomy" id="4572"/>
    <lineage>
        <taxon>Eukaryota</taxon>
        <taxon>Viridiplantae</taxon>
        <taxon>Streptophyta</taxon>
        <taxon>Embryophyta</taxon>
        <taxon>Tracheophyta</taxon>
        <taxon>Spermatophyta</taxon>
        <taxon>Magnoliopsida</taxon>
        <taxon>Liliopsida</taxon>
        <taxon>Poales</taxon>
        <taxon>Poaceae</taxon>
        <taxon>BOP clade</taxon>
        <taxon>Pooideae</taxon>
        <taxon>Triticodae</taxon>
        <taxon>Triticeae</taxon>
        <taxon>Triticinae</taxon>
        <taxon>Triticum</taxon>
    </lineage>
</organism>